<dbReference type="AlphaFoldDB" id="Q3A2U2"/>
<dbReference type="InterPro" id="IPR000160">
    <property type="entry name" value="GGDEF_dom"/>
</dbReference>
<dbReference type="Proteomes" id="UP000002534">
    <property type="component" value="Chromosome"/>
</dbReference>
<dbReference type="CDD" id="cd01949">
    <property type="entry name" value="GGDEF"/>
    <property type="match status" value="1"/>
</dbReference>
<feature type="domain" description="EAL" evidence="3">
    <location>
        <begin position="724"/>
        <end position="978"/>
    </location>
</feature>
<dbReference type="Gene3D" id="3.20.20.450">
    <property type="entry name" value="EAL domain"/>
    <property type="match status" value="1"/>
</dbReference>
<organism evidence="5 6">
    <name type="scientific">Syntrophotalea carbinolica (strain DSM 2380 / NBRC 103641 / GraBd1)</name>
    <name type="common">Pelobacter carbinolicus</name>
    <dbReference type="NCBI Taxonomy" id="338963"/>
    <lineage>
        <taxon>Bacteria</taxon>
        <taxon>Pseudomonadati</taxon>
        <taxon>Thermodesulfobacteriota</taxon>
        <taxon>Desulfuromonadia</taxon>
        <taxon>Desulfuromonadales</taxon>
        <taxon>Syntrophotaleaceae</taxon>
        <taxon>Syntrophotalea</taxon>
    </lineage>
</organism>
<evidence type="ECO:0000259" key="3">
    <source>
        <dbReference type="PROSITE" id="PS50883"/>
    </source>
</evidence>
<gene>
    <name evidence="5" type="ordered locus">Pcar_2075</name>
</gene>
<evidence type="ECO:0000256" key="1">
    <source>
        <dbReference type="SAM" id="Phobius"/>
    </source>
</evidence>
<name>Q3A2U2_SYNC1</name>
<proteinExistence type="predicted"/>
<dbReference type="eggNOG" id="COG5001">
    <property type="taxonomic scope" value="Bacteria"/>
</dbReference>
<feature type="transmembrane region" description="Helical" evidence="1">
    <location>
        <begin position="354"/>
        <end position="374"/>
    </location>
</feature>
<keyword evidence="1" id="KW-0472">Membrane</keyword>
<dbReference type="PANTHER" id="PTHR44757:SF2">
    <property type="entry name" value="BIOFILM ARCHITECTURE MAINTENANCE PROTEIN MBAA"/>
    <property type="match status" value="1"/>
</dbReference>
<dbReference type="InterPro" id="IPR029787">
    <property type="entry name" value="Nucleotide_cyclase"/>
</dbReference>
<reference evidence="6" key="1">
    <citation type="submission" date="2005-10" db="EMBL/GenBank/DDBJ databases">
        <title>Complete sequence of Pelobacter carbinolicus DSM 2380.</title>
        <authorList>
            <person name="Copeland A."/>
            <person name="Lucas S."/>
            <person name="Lapidus A."/>
            <person name="Barry K."/>
            <person name="Detter J.C."/>
            <person name="Glavina T."/>
            <person name="Hammon N."/>
            <person name="Israni S."/>
            <person name="Pitluck S."/>
            <person name="Chertkov O."/>
            <person name="Schmutz J."/>
            <person name="Larimer F."/>
            <person name="Land M."/>
            <person name="Kyrpides N."/>
            <person name="Ivanova N."/>
            <person name="Richardson P."/>
        </authorList>
    </citation>
    <scope>NUCLEOTIDE SEQUENCE [LARGE SCALE GENOMIC DNA]</scope>
    <source>
        <strain evidence="6">DSM 2380 / NBRC 103641 / GraBd1</strain>
    </source>
</reference>
<dbReference type="SUPFAM" id="SSF55073">
    <property type="entry name" value="Nucleotide cyclase"/>
    <property type="match status" value="1"/>
</dbReference>
<dbReference type="InterPro" id="IPR035965">
    <property type="entry name" value="PAS-like_dom_sf"/>
</dbReference>
<dbReference type="InterPro" id="IPR001633">
    <property type="entry name" value="EAL_dom"/>
</dbReference>
<dbReference type="PROSITE" id="PS50887">
    <property type="entry name" value="GGDEF"/>
    <property type="match status" value="1"/>
</dbReference>
<dbReference type="SMART" id="SM00052">
    <property type="entry name" value="EAL"/>
    <property type="match status" value="1"/>
</dbReference>
<dbReference type="Gene3D" id="3.30.450.20">
    <property type="entry name" value="PAS domain"/>
    <property type="match status" value="1"/>
</dbReference>
<feature type="domain" description="PAC" evidence="2">
    <location>
        <begin position="500"/>
        <end position="550"/>
    </location>
</feature>
<dbReference type="FunFam" id="3.20.20.450:FF:000001">
    <property type="entry name" value="Cyclic di-GMP phosphodiesterase yahA"/>
    <property type="match status" value="1"/>
</dbReference>
<protein>
    <submittedName>
        <fullName evidence="5">Sensor diguanylate cyclase/phosphodiesterase, PAS domain-containing</fullName>
    </submittedName>
</protein>
<dbReference type="PROSITE" id="PS50113">
    <property type="entry name" value="PAC"/>
    <property type="match status" value="1"/>
</dbReference>
<feature type="domain" description="GGDEF" evidence="4">
    <location>
        <begin position="582"/>
        <end position="715"/>
    </location>
</feature>
<dbReference type="SUPFAM" id="SSF141868">
    <property type="entry name" value="EAL domain-like"/>
    <property type="match status" value="1"/>
</dbReference>
<dbReference type="Gene3D" id="3.30.70.270">
    <property type="match status" value="1"/>
</dbReference>
<dbReference type="SMART" id="SM00267">
    <property type="entry name" value="GGDEF"/>
    <property type="match status" value="1"/>
</dbReference>
<evidence type="ECO:0000259" key="2">
    <source>
        <dbReference type="PROSITE" id="PS50113"/>
    </source>
</evidence>
<dbReference type="InterPro" id="IPR013656">
    <property type="entry name" value="PAS_4"/>
</dbReference>
<dbReference type="Pfam" id="PF08448">
    <property type="entry name" value="PAS_4"/>
    <property type="match status" value="1"/>
</dbReference>
<dbReference type="Gene3D" id="3.40.50.2300">
    <property type="match status" value="2"/>
</dbReference>
<keyword evidence="1" id="KW-0812">Transmembrane</keyword>
<evidence type="ECO:0000259" key="4">
    <source>
        <dbReference type="PROSITE" id="PS50887"/>
    </source>
</evidence>
<sequence length="988" mass="112027">MVRCDSTVFYGSLRCLSLLGCFLLWCFWLSPTPSVADTSVKRILYLNSYHQGYKWSDDITRGISDVLMAEKGRFRIYTEYMDTKRRSPGIMRDQIRSVLQTKYPADFFDLILSSDDAAFDFLLARREELFGSTPVVFCGVNYLDPDRLIGQKRLVGISEEANIAETLDTALSLHSDIRQIYIVADKTPTGLKVRQKIADMQVRYRQRLAFHILPDTSVADIAVRLRQLPKHSLVLYSVFFKDASGQFYEYDEALPRLVENCKVPVYGLWDFNLGQGILGGKLTSGYRQGQQTAALGLEILQGVPLVALPQLSLSKAAYRFDMRQLNRFGISVDDLPPDTTLVNTEHPLAIRYRVVLFESLAAILVLVAVILSLLRIIRRRKRTQLALEQDRSKLEAKVLARTAHLTEANRQLRMEILERNQAARALKESEQEKSLILNSSSDLIAYLDPGLRIRWANRTSSDRAGRQQTQIEGLPCYAAWHGLDSPCIGCPVLRSHKTGLPEHGEVVTSDGQIWLVRAFPFHDSQGRVSGFATFSLDVSEQKKAQRTIHRMAYYDHLTELPNRALFQKELDRRLEEAVGRGHGLALMFLDLDHFKGVNDSLGHAKGDLLLQKIAARLQGCLGREDFLARLNGDEFIFLLTEIDDPVAVKALAGNVQRIMASPFNLDGDEIYVGTSIGIACYPLHGVDVENLMKRADRALYAAKERGRNAIELFSEQINARFHRRQQLEMRLQNALAKNEFFLEYQPQVDLQTGRMLGVEALLRWRNDDLGLVMPDDFISLAEETGLIRPIGEWVLRTACQEYLSWWQPEGAELRLAVNISGQQIKHPDFVPIIDDILHSTGFDPRLLELEITETVAMEDVEGNIGTFRDLKARRLQLAIDDFGTGYSSLSYLRHFPIDRLKIDRKFIRDAAKCSDSASLVEAIMSMARSLHLDIIAEGVETEEQVAYLWKQGCRQIQGFFFGRPMSASDLQKYLQEQTVAELLPAWVS</sequence>
<dbReference type="PROSITE" id="PS50883">
    <property type="entry name" value="EAL"/>
    <property type="match status" value="1"/>
</dbReference>
<dbReference type="NCBIfam" id="TIGR00254">
    <property type="entry name" value="GGDEF"/>
    <property type="match status" value="1"/>
</dbReference>
<dbReference type="STRING" id="338963.Pcar_2075"/>
<accession>Q3A2U2</accession>
<dbReference type="PANTHER" id="PTHR44757">
    <property type="entry name" value="DIGUANYLATE CYCLASE DGCP"/>
    <property type="match status" value="1"/>
</dbReference>
<dbReference type="InterPro" id="IPR052155">
    <property type="entry name" value="Biofilm_reg_signaling"/>
</dbReference>
<dbReference type="Pfam" id="PF00990">
    <property type="entry name" value="GGDEF"/>
    <property type="match status" value="1"/>
</dbReference>
<dbReference type="SUPFAM" id="SSF55785">
    <property type="entry name" value="PYP-like sensor domain (PAS domain)"/>
    <property type="match status" value="1"/>
</dbReference>
<dbReference type="KEGG" id="pca:Pcar_2075"/>
<dbReference type="InterPro" id="IPR035919">
    <property type="entry name" value="EAL_sf"/>
</dbReference>
<dbReference type="CDD" id="cd01948">
    <property type="entry name" value="EAL"/>
    <property type="match status" value="1"/>
</dbReference>
<dbReference type="EMBL" id="CP000142">
    <property type="protein sequence ID" value="ABA89315.1"/>
    <property type="molecule type" value="Genomic_DNA"/>
</dbReference>
<dbReference type="HOGENOM" id="CLU_000445_49_3_7"/>
<keyword evidence="1" id="KW-1133">Transmembrane helix</keyword>
<reference evidence="5 6" key="2">
    <citation type="journal article" date="2012" name="BMC Genomics">
        <title>The genome of Pelobacter carbinolicus reveals surprising metabolic capabilities and physiological features.</title>
        <authorList>
            <person name="Aklujkar M."/>
            <person name="Haveman S.A."/>
            <person name="Didonato R.Jr."/>
            <person name="Chertkov O."/>
            <person name="Han C.S."/>
            <person name="Land M.L."/>
            <person name="Brown P."/>
            <person name="Lovley D.R."/>
        </authorList>
    </citation>
    <scope>NUCLEOTIDE SEQUENCE [LARGE SCALE GENOMIC DNA]</scope>
    <source>
        <strain evidence="6">DSM 2380 / NBRC 103641 / GraBd1</strain>
    </source>
</reference>
<dbReference type="InterPro" id="IPR043128">
    <property type="entry name" value="Rev_trsase/Diguanyl_cyclase"/>
</dbReference>
<dbReference type="Pfam" id="PF00563">
    <property type="entry name" value="EAL"/>
    <property type="match status" value="1"/>
</dbReference>
<evidence type="ECO:0000313" key="5">
    <source>
        <dbReference type="EMBL" id="ABA89315.1"/>
    </source>
</evidence>
<keyword evidence="6" id="KW-1185">Reference proteome</keyword>
<dbReference type="InterPro" id="IPR000700">
    <property type="entry name" value="PAS-assoc_C"/>
</dbReference>
<evidence type="ECO:0000313" key="6">
    <source>
        <dbReference type="Proteomes" id="UP000002534"/>
    </source>
</evidence>